<feature type="transmembrane region" description="Helical" evidence="7">
    <location>
        <begin position="155"/>
        <end position="174"/>
    </location>
</feature>
<dbReference type="GO" id="GO:0044341">
    <property type="term" value="P:sodium-dependent phosphate transport"/>
    <property type="evidence" value="ECO:0007669"/>
    <property type="project" value="InterPro"/>
</dbReference>
<reference evidence="9" key="1">
    <citation type="submission" date="2018-05" db="EMBL/GenBank/DDBJ databases">
        <authorList>
            <person name="Li Y."/>
        </authorList>
    </citation>
    <scope>NUCLEOTIDE SEQUENCE [LARGE SCALE GENOMIC DNA]</scope>
    <source>
        <strain evidence="9">sk1b4</strain>
    </source>
</reference>
<evidence type="ECO:0000256" key="2">
    <source>
        <dbReference type="ARBA" id="ARBA00022475"/>
    </source>
</evidence>
<feature type="compositionally biased region" description="Polar residues" evidence="6">
    <location>
        <begin position="1"/>
        <end position="10"/>
    </location>
</feature>
<evidence type="ECO:0000256" key="3">
    <source>
        <dbReference type="ARBA" id="ARBA00022692"/>
    </source>
</evidence>
<dbReference type="GO" id="GO:0005436">
    <property type="term" value="F:sodium:phosphate symporter activity"/>
    <property type="evidence" value="ECO:0007669"/>
    <property type="project" value="InterPro"/>
</dbReference>
<dbReference type="Proteomes" id="UP000245283">
    <property type="component" value="Unassembled WGS sequence"/>
</dbReference>
<feature type="transmembrane region" description="Helical" evidence="7">
    <location>
        <begin position="342"/>
        <end position="362"/>
    </location>
</feature>
<keyword evidence="5 7" id="KW-0472">Membrane</keyword>
<evidence type="ECO:0000256" key="5">
    <source>
        <dbReference type="ARBA" id="ARBA00023136"/>
    </source>
</evidence>
<keyword evidence="4 7" id="KW-1133">Transmembrane helix</keyword>
<dbReference type="OrthoDB" id="9763003at2"/>
<dbReference type="Pfam" id="PF02690">
    <property type="entry name" value="Na_Pi_cotrans"/>
    <property type="match status" value="2"/>
</dbReference>
<sequence length="405" mass="41898">MSEPQISEQPITEPPREGPYAPSRVKRPSGRGKTARDWLLVAAAIYVLITAVSGIGAGFTMATGGQAGELFQFASNPFVGLVIGILATVLTQSSSTTTAITVGMVAGGLPIGIAIPVLLGANIGTTVTSTLVSLGMAKDKLVFQRAFGAASVHDMYNLLSVLIFLPLELSFGILERSSAWLAEATGGSGGGPVAAAFAGIGGAVRALIDPGVNILKWLVSPLPEVWAGIILIVLGVVLILAVINLIGKMLKALMVGRAERIFHAAIGRNPISGLISGTLITVMVQSSSTTTSLAVPLVGSGKFTVKQIFPFTVGANIGTTLTALIAAFAFTGFEGELALQAAYVHVLYNLFCAAVIFGLPFLRPLPVKGALWLARLGAQNKLYVVSWVLGVFLVIPGLLLLISVA</sequence>
<feature type="transmembrane region" description="Helical" evidence="7">
    <location>
        <begin position="308"/>
        <end position="330"/>
    </location>
</feature>
<dbReference type="EMBL" id="QETB01000003">
    <property type="protein sequence ID" value="PWF26635.1"/>
    <property type="molecule type" value="Genomic_DNA"/>
</dbReference>
<keyword evidence="3 7" id="KW-0812">Transmembrane</keyword>
<feature type="region of interest" description="Disordered" evidence="6">
    <location>
        <begin position="1"/>
        <end position="31"/>
    </location>
</feature>
<feature type="transmembrane region" description="Helical" evidence="7">
    <location>
        <begin position="38"/>
        <end position="61"/>
    </location>
</feature>
<gene>
    <name evidence="8" type="ORF">DD236_06985</name>
</gene>
<feature type="transmembrane region" description="Helical" evidence="7">
    <location>
        <begin position="225"/>
        <end position="250"/>
    </location>
</feature>
<dbReference type="AlphaFoldDB" id="A0A2V1KBB0"/>
<keyword evidence="9" id="KW-1185">Reference proteome</keyword>
<organism evidence="8 9">
    <name type="scientific">Ancrocorticia populi</name>
    <dbReference type="NCBI Taxonomy" id="2175228"/>
    <lineage>
        <taxon>Bacteria</taxon>
        <taxon>Bacillati</taxon>
        <taxon>Actinomycetota</taxon>
        <taxon>Actinomycetes</taxon>
        <taxon>Actinomycetales</taxon>
        <taxon>Actinomycetaceae</taxon>
        <taxon>Ancrocorticia</taxon>
    </lineage>
</organism>
<accession>A0A2V1KBB0</accession>
<evidence type="ECO:0000256" key="1">
    <source>
        <dbReference type="ARBA" id="ARBA00004651"/>
    </source>
</evidence>
<evidence type="ECO:0000256" key="7">
    <source>
        <dbReference type="SAM" id="Phobius"/>
    </source>
</evidence>
<feature type="transmembrane region" description="Helical" evidence="7">
    <location>
        <begin position="73"/>
        <end position="91"/>
    </location>
</feature>
<evidence type="ECO:0000313" key="9">
    <source>
        <dbReference type="Proteomes" id="UP000245283"/>
    </source>
</evidence>
<proteinExistence type="predicted"/>
<evidence type="ECO:0000256" key="4">
    <source>
        <dbReference type="ARBA" id="ARBA00022989"/>
    </source>
</evidence>
<keyword evidence="2" id="KW-1003">Cell membrane</keyword>
<feature type="transmembrane region" description="Helical" evidence="7">
    <location>
        <begin position="271"/>
        <end position="288"/>
    </location>
</feature>
<evidence type="ECO:0000256" key="6">
    <source>
        <dbReference type="SAM" id="MobiDB-lite"/>
    </source>
</evidence>
<name>A0A2V1KBB0_9ACTO</name>
<comment type="subcellular location">
    <subcellularLocation>
        <location evidence="1">Cell membrane</location>
        <topology evidence="1">Multi-pass membrane protein</topology>
    </subcellularLocation>
</comment>
<evidence type="ECO:0000313" key="8">
    <source>
        <dbReference type="EMBL" id="PWF26635.1"/>
    </source>
</evidence>
<dbReference type="InterPro" id="IPR003841">
    <property type="entry name" value="Na/Pi_transpt"/>
</dbReference>
<dbReference type="GO" id="GO:0005886">
    <property type="term" value="C:plasma membrane"/>
    <property type="evidence" value="ECO:0007669"/>
    <property type="project" value="UniProtKB-SubCell"/>
</dbReference>
<dbReference type="PANTHER" id="PTHR10010">
    <property type="entry name" value="SOLUTE CARRIER FAMILY 34 SODIUM PHOSPHATE , MEMBER 2-RELATED"/>
    <property type="match status" value="1"/>
</dbReference>
<comment type="caution">
    <text evidence="8">The sequence shown here is derived from an EMBL/GenBank/DDBJ whole genome shotgun (WGS) entry which is preliminary data.</text>
</comment>
<protein>
    <submittedName>
        <fullName evidence="8">Sodium:phosphate symporter</fullName>
    </submittedName>
</protein>
<dbReference type="PANTHER" id="PTHR10010:SF46">
    <property type="entry name" value="SODIUM-DEPENDENT PHOSPHATE TRANSPORT PROTEIN 2B"/>
    <property type="match status" value="1"/>
</dbReference>
<feature type="transmembrane region" description="Helical" evidence="7">
    <location>
        <begin position="382"/>
        <end position="402"/>
    </location>
</feature>